<dbReference type="EMBL" id="DSLA01000017">
    <property type="protein sequence ID" value="HEH34690.1"/>
    <property type="molecule type" value="Genomic_DNA"/>
</dbReference>
<evidence type="ECO:0000256" key="1">
    <source>
        <dbReference type="ARBA" id="ARBA00004308"/>
    </source>
</evidence>
<evidence type="ECO:0000256" key="2">
    <source>
        <dbReference type="ARBA" id="ARBA00022448"/>
    </source>
</evidence>
<organism evidence="6">
    <name type="scientific">Archaeoglobus fulgidus</name>
    <dbReference type="NCBI Taxonomy" id="2234"/>
    <lineage>
        <taxon>Archaea</taxon>
        <taxon>Methanobacteriati</taxon>
        <taxon>Methanobacteriota</taxon>
        <taxon>Archaeoglobi</taxon>
        <taxon>Archaeoglobales</taxon>
        <taxon>Archaeoglobaceae</taxon>
        <taxon>Archaeoglobus</taxon>
    </lineage>
</organism>
<keyword evidence="2" id="KW-0813">Transport</keyword>
<dbReference type="SUPFAM" id="SSF53850">
    <property type="entry name" value="Periplasmic binding protein-like II"/>
    <property type="match status" value="1"/>
</dbReference>
<comment type="subcellular location">
    <subcellularLocation>
        <location evidence="1">Endomembrane system</location>
    </subcellularLocation>
</comment>
<dbReference type="PANTHER" id="PTHR30024:SF42">
    <property type="entry name" value="ALIPHATIC SULFONATES-BINDING PROTEIN-RELATED"/>
    <property type="match status" value="1"/>
</dbReference>
<proteinExistence type="predicted"/>
<dbReference type="CDD" id="cd13553">
    <property type="entry name" value="PBP2_NrtA_CpmA_like"/>
    <property type="match status" value="1"/>
</dbReference>
<sequence length="333" mass="37462">MKRLVALLLVAAFLLCVQQREEIEIRVSHQTSWHHTALFVIVEKGWDEKVFGKKIKLTSFPSGPPQMEAFSAKQHEIAYVGAAPPLPIIARGFDAKIVASANLEGSSLVSIPEFEYKDPKSLEGKRIMTFPPGSIQWTILNDWLKKNGIKAEIISATGVAEIREALRTKSIDLAFVPDPTPYLIVQEGHGKIVMSSAEMMPMHPCCVLLMRGDFIRENRDIAVKFVALHIIASEYIKKEENKEEVMQILKKWLKIDERIAREFPGSTNFQTDPRNENWIKGLEELCEAQYELGITRDANGNVVKINAQDIVDTAIYSEALKIVPEIKKKIGLA</sequence>
<reference evidence="6" key="1">
    <citation type="journal article" date="2020" name="mSystems">
        <title>Genome- and Community-Level Interaction Insights into Carbon Utilization and Element Cycling Functions of Hydrothermarchaeota in Hydrothermal Sediment.</title>
        <authorList>
            <person name="Zhou Z."/>
            <person name="Liu Y."/>
            <person name="Xu W."/>
            <person name="Pan J."/>
            <person name="Luo Z.H."/>
            <person name="Li M."/>
        </authorList>
    </citation>
    <scope>NUCLEOTIDE SEQUENCE [LARGE SCALE GENOMIC DNA]</scope>
    <source>
        <strain evidence="6">SpSt-26</strain>
    </source>
</reference>
<evidence type="ECO:0000256" key="5">
    <source>
        <dbReference type="ARBA" id="ARBA00023136"/>
    </source>
</evidence>
<dbReference type="Pfam" id="PF13379">
    <property type="entry name" value="NMT1_2"/>
    <property type="match status" value="1"/>
</dbReference>
<name>A0A7J2TGD6_ARCFL</name>
<keyword evidence="4" id="KW-0997">Cell inner membrane</keyword>
<dbReference type="AlphaFoldDB" id="A0A7J2TGD6"/>
<dbReference type="Gene3D" id="3.40.190.10">
    <property type="entry name" value="Periplasmic binding protein-like II"/>
    <property type="match status" value="2"/>
</dbReference>
<comment type="caution">
    <text evidence="6">The sequence shown here is derived from an EMBL/GenBank/DDBJ whole genome shotgun (WGS) entry which is preliminary data.</text>
</comment>
<dbReference type="PANTHER" id="PTHR30024">
    <property type="entry name" value="ALIPHATIC SULFONATES-BINDING PROTEIN-RELATED"/>
    <property type="match status" value="1"/>
</dbReference>
<protein>
    <submittedName>
        <fullName evidence="6">ABC transporter substrate-binding protein</fullName>
    </submittedName>
</protein>
<gene>
    <name evidence="6" type="ORF">ENP88_00730</name>
</gene>
<keyword evidence="3" id="KW-1003">Cell membrane</keyword>
<dbReference type="GO" id="GO:0012505">
    <property type="term" value="C:endomembrane system"/>
    <property type="evidence" value="ECO:0007669"/>
    <property type="project" value="UniProtKB-SubCell"/>
</dbReference>
<evidence type="ECO:0000256" key="4">
    <source>
        <dbReference type="ARBA" id="ARBA00022519"/>
    </source>
</evidence>
<dbReference type="InterPro" id="IPR044527">
    <property type="entry name" value="NrtA/CpmA_ABC-bd_dom"/>
</dbReference>
<accession>A0A7J2TGD6</accession>
<evidence type="ECO:0000256" key="3">
    <source>
        <dbReference type="ARBA" id="ARBA00022475"/>
    </source>
</evidence>
<evidence type="ECO:0000313" key="6">
    <source>
        <dbReference type="EMBL" id="HEH34690.1"/>
    </source>
</evidence>
<keyword evidence="5" id="KW-0472">Membrane</keyword>